<evidence type="ECO:0000313" key="5">
    <source>
        <dbReference type="EnsemblPlants" id="EMT06003"/>
    </source>
</evidence>
<dbReference type="SUPFAM" id="SSF49503">
    <property type="entry name" value="Cupredoxins"/>
    <property type="match status" value="2"/>
</dbReference>
<keyword evidence="3" id="KW-0325">Glycoprotein</keyword>
<feature type="domain" description="Phytocyanin" evidence="4">
    <location>
        <begin position="22"/>
        <end position="122"/>
    </location>
</feature>
<keyword evidence="2" id="KW-1015">Disulfide bond</keyword>
<reference evidence="5" key="1">
    <citation type="submission" date="2015-06" db="UniProtKB">
        <authorList>
            <consortium name="EnsemblPlants"/>
        </authorList>
    </citation>
    <scope>IDENTIFICATION</scope>
</reference>
<dbReference type="PROSITE" id="PS51485">
    <property type="entry name" value="PHYTOCYANIN"/>
    <property type="match status" value="2"/>
</dbReference>
<dbReference type="GO" id="GO:0005886">
    <property type="term" value="C:plasma membrane"/>
    <property type="evidence" value="ECO:0007669"/>
    <property type="project" value="TreeGrafter"/>
</dbReference>
<dbReference type="FunFam" id="2.60.40.420:FF:000003">
    <property type="entry name" value="Blue copper"/>
    <property type="match status" value="1"/>
</dbReference>
<dbReference type="CDD" id="cd04216">
    <property type="entry name" value="Phytocyanin"/>
    <property type="match status" value="2"/>
</dbReference>
<organism evidence="5">
    <name type="scientific">Aegilops tauschii</name>
    <name type="common">Tausch's goatgrass</name>
    <name type="synonym">Aegilops squarrosa</name>
    <dbReference type="NCBI Taxonomy" id="37682"/>
    <lineage>
        <taxon>Eukaryota</taxon>
        <taxon>Viridiplantae</taxon>
        <taxon>Streptophyta</taxon>
        <taxon>Embryophyta</taxon>
        <taxon>Tracheophyta</taxon>
        <taxon>Spermatophyta</taxon>
        <taxon>Magnoliopsida</taxon>
        <taxon>Liliopsida</taxon>
        <taxon>Poales</taxon>
        <taxon>Poaceae</taxon>
        <taxon>BOP clade</taxon>
        <taxon>Pooideae</taxon>
        <taxon>Triticodae</taxon>
        <taxon>Triticeae</taxon>
        <taxon>Triticinae</taxon>
        <taxon>Aegilops</taxon>
    </lineage>
</organism>
<feature type="domain" description="Phytocyanin" evidence="4">
    <location>
        <begin position="186"/>
        <end position="278"/>
    </location>
</feature>
<evidence type="ECO:0000256" key="2">
    <source>
        <dbReference type="ARBA" id="ARBA00023157"/>
    </source>
</evidence>
<dbReference type="PANTHER" id="PTHR33021">
    <property type="entry name" value="BLUE COPPER PROTEIN"/>
    <property type="match status" value="1"/>
</dbReference>
<accession>M8BGZ0</accession>
<dbReference type="EnsemblPlants" id="EMT06003">
    <property type="protein sequence ID" value="EMT06003"/>
    <property type="gene ID" value="F775_25546"/>
</dbReference>
<keyword evidence="1" id="KW-0479">Metal-binding</keyword>
<dbReference type="FunFam" id="2.60.40.420:FF:000034">
    <property type="entry name" value="Cupredoxin superfamily protein"/>
    <property type="match status" value="1"/>
</dbReference>
<name>M8BGZ0_AEGTA</name>
<dbReference type="InterPro" id="IPR003245">
    <property type="entry name" value="Phytocyanin_dom"/>
</dbReference>
<proteinExistence type="predicted"/>
<evidence type="ECO:0000259" key="4">
    <source>
        <dbReference type="PROSITE" id="PS51485"/>
    </source>
</evidence>
<dbReference type="Gene3D" id="2.60.40.420">
    <property type="entry name" value="Cupredoxins - blue copper proteins"/>
    <property type="match status" value="2"/>
</dbReference>
<dbReference type="InterPro" id="IPR008972">
    <property type="entry name" value="Cupredoxin"/>
</dbReference>
<dbReference type="GO" id="GO:0009055">
    <property type="term" value="F:electron transfer activity"/>
    <property type="evidence" value="ECO:0007669"/>
    <property type="project" value="InterPro"/>
</dbReference>
<evidence type="ECO:0000256" key="1">
    <source>
        <dbReference type="ARBA" id="ARBA00022723"/>
    </source>
</evidence>
<sequence>MGTKALILITVVIAMLGMALGASHTVGAPDGSWDLRTNYSQWVSRIRFTIGDELKFQYSTAVHNVVEVSKTGYDSCNDSSPIASFPTGNDVVPLATVGTRYFICGVSRHCDAGMKVEVNVKSKVVRTMQRCRRTGNRRRCQSETVLSSSAAADVDQSAVARLACVPKELVKVLKTVSSPKRIMRKIGSTGGDSHVSQWASRIRFTTGDELKFQYSAAVHNVVEVSKTEHDSCNGSSPVATSPTGNDVVPLAAVGIRYFICGIPGCCNAGMKVEVNVKRKEVRMCSGADGEGTGVAASPRQY</sequence>
<dbReference type="GO" id="GO:0046872">
    <property type="term" value="F:metal ion binding"/>
    <property type="evidence" value="ECO:0007669"/>
    <property type="project" value="UniProtKB-KW"/>
</dbReference>
<protein>
    <submittedName>
        <fullName evidence="5">Stellacyanin</fullName>
    </submittedName>
</protein>
<dbReference type="PANTHER" id="PTHR33021:SF458">
    <property type="entry name" value="PHYTOCYANIN DOMAIN-CONTAINING PROTEIN"/>
    <property type="match status" value="1"/>
</dbReference>
<dbReference type="Pfam" id="PF02298">
    <property type="entry name" value="Cu_bind_like"/>
    <property type="match status" value="2"/>
</dbReference>
<dbReference type="InterPro" id="IPR039391">
    <property type="entry name" value="Phytocyanin-like"/>
</dbReference>
<evidence type="ECO:0000256" key="3">
    <source>
        <dbReference type="ARBA" id="ARBA00023180"/>
    </source>
</evidence>
<dbReference type="AlphaFoldDB" id="M8BGZ0"/>